<sequence>MIVSERTMHLLEDAIPVFSVLADKTRQEILLNLFDNGEQTVSEITGRLKLTQPAVSYHLKLLMGAKLVNADKRGRERYYTVRFDDSVALLDALLTSLKSDAKQIDD</sequence>
<evidence type="ECO:0000259" key="4">
    <source>
        <dbReference type="PROSITE" id="PS50987"/>
    </source>
</evidence>
<organism evidence="5 6">
    <name type="scientific">Furfurilactobacillus curtus</name>
    <dbReference type="NCBI Taxonomy" id="1746200"/>
    <lineage>
        <taxon>Bacteria</taxon>
        <taxon>Bacillati</taxon>
        <taxon>Bacillota</taxon>
        <taxon>Bacilli</taxon>
        <taxon>Lactobacillales</taxon>
        <taxon>Lactobacillaceae</taxon>
        <taxon>Furfurilactobacillus</taxon>
    </lineage>
</organism>
<evidence type="ECO:0000256" key="3">
    <source>
        <dbReference type="ARBA" id="ARBA00023163"/>
    </source>
</evidence>
<dbReference type="EMBL" id="BQXO01000007">
    <property type="protein sequence ID" value="GKT06523.1"/>
    <property type="molecule type" value="Genomic_DNA"/>
</dbReference>
<dbReference type="PROSITE" id="PS50987">
    <property type="entry name" value="HTH_ARSR_2"/>
    <property type="match status" value="1"/>
</dbReference>
<dbReference type="SMART" id="SM00418">
    <property type="entry name" value="HTH_ARSR"/>
    <property type="match status" value="1"/>
</dbReference>
<dbReference type="Gene3D" id="1.10.10.10">
    <property type="entry name" value="Winged helix-like DNA-binding domain superfamily/Winged helix DNA-binding domain"/>
    <property type="match status" value="1"/>
</dbReference>
<protein>
    <submittedName>
        <fullName evidence="5">Transcriptional regulator</fullName>
    </submittedName>
</protein>
<keyword evidence="6" id="KW-1185">Reference proteome</keyword>
<evidence type="ECO:0000313" key="5">
    <source>
        <dbReference type="EMBL" id="GKT06523.1"/>
    </source>
</evidence>
<accession>A0ABQ5JQA6</accession>
<evidence type="ECO:0000256" key="1">
    <source>
        <dbReference type="ARBA" id="ARBA00023015"/>
    </source>
</evidence>
<dbReference type="PANTHER" id="PTHR33154">
    <property type="entry name" value="TRANSCRIPTIONAL REGULATOR, ARSR FAMILY"/>
    <property type="match status" value="1"/>
</dbReference>
<dbReference type="PANTHER" id="PTHR33154:SF33">
    <property type="entry name" value="TRANSCRIPTIONAL REPRESSOR SDPR"/>
    <property type="match status" value="1"/>
</dbReference>
<dbReference type="NCBIfam" id="NF033788">
    <property type="entry name" value="HTH_metalloreg"/>
    <property type="match status" value="1"/>
</dbReference>
<dbReference type="InterPro" id="IPR001845">
    <property type="entry name" value="HTH_ArsR_DNA-bd_dom"/>
</dbReference>
<dbReference type="InterPro" id="IPR051081">
    <property type="entry name" value="HTH_MetalResp_TranReg"/>
</dbReference>
<dbReference type="Pfam" id="PF01022">
    <property type="entry name" value="HTH_5"/>
    <property type="match status" value="1"/>
</dbReference>
<keyword evidence="2" id="KW-0238">DNA-binding</keyword>
<evidence type="ECO:0000313" key="6">
    <source>
        <dbReference type="Proteomes" id="UP001628078"/>
    </source>
</evidence>
<reference evidence="5 6" key="1">
    <citation type="submission" date="2022-03" db="EMBL/GenBank/DDBJ databases">
        <title>Draft genome sequence of Furfurilactobacillus curtus JCM 31185.</title>
        <authorList>
            <person name="Suzuki S."/>
            <person name="Endo A."/>
            <person name="Kajikawa A."/>
        </authorList>
    </citation>
    <scope>NUCLEOTIDE SEQUENCE [LARGE SCALE GENOMIC DNA]</scope>
    <source>
        <strain evidence="5 6">JCM 31185</strain>
    </source>
</reference>
<dbReference type="PRINTS" id="PR00778">
    <property type="entry name" value="HTHARSR"/>
</dbReference>
<name>A0ABQ5JQA6_9LACO</name>
<dbReference type="InterPro" id="IPR011991">
    <property type="entry name" value="ArsR-like_HTH"/>
</dbReference>
<keyword evidence="1" id="KW-0805">Transcription regulation</keyword>
<evidence type="ECO:0000256" key="2">
    <source>
        <dbReference type="ARBA" id="ARBA00023125"/>
    </source>
</evidence>
<feature type="domain" description="HTH arsR-type" evidence="4">
    <location>
        <begin position="6"/>
        <end position="101"/>
    </location>
</feature>
<proteinExistence type="predicted"/>
<keyword evidence="3" id="KW-0804">Transcription</keyword>
<comment type="caution">
    <text evidence="5">The sequence shown here is derived from an EMBL/GenBank/DDBJ whole genome shotgun (WGS) entry which is preliminary data.</text>
</comment>
<gene>
    <name evidence="5" type="ORF">JCM31185_18100</name>
</gene>
<dbReference type="SUPFAM" id="SSF46785">
    <property type="entry name" value="Winged helix' DNA-binding domain"/>
    <property type="match status" value="1"/>
</dbReference>
<dbReference type="CDD" id="cd00090">
    <property type="entry name" value="HTH_ARSR"/>
    <property type="match status" value="1"/>
</dbReference>
<dbReference type="Proteomes" id="UP001628078">
    <property type="component" value="Unassembled WGS sequence"/>
</dbReference>
<dbReference type="InterPro" id="IPR036388">
    <property type="entry name" value="WH-like_DNA-bd_sf"/>
</dbReference>
<dbReference type="InterPro" id="IPR036390">
    <property type="entry name" value="WH_DNA-bd_sf"/>
</dbReference>